<name>A0A919DK94_9ACTN</name>
<evidence type="ECO:0000256" key="1">
    <source>
        <dbReference type="SAM" id="MobiDB-lite"/>
    </source>
</evidence>
<dbReference type="EMBL" id="BNBT01000026">
    <property type="protein sequence ID" value="GHE53417.1"/>
    <property type="molecule type" value="Genomic_DNA"/>
</dbReference>
<reference evidence="2" key="2">
    <citation type="submission" date="2020-09" db="EMBL/GenBank/DDBJ databases">
        <authorList>
            <person name="Sun Q."/>
            <person name="Ohkuma M."/>
        </authorList>
    </citation>
    <scope>NUCLEOTIDE SEQUENCE</scope>
    <source>
        <strain evidence="2">JCM 4784</strain>
    </source>
</reference>
<feature type="compositionally biased region" description="Basic and acidic residues" evidence="1">
    <location>
        <begin position="44"/>
        <end position="57"/>
    </location>
</feature>
<gene>
    <name evidence="2" type="ORF">GCM10018785_23710</name>
</gene>
<dbReference type="AlphaFoldDB" id="A0A919DK94"/>
<reference evidence="2" key="1">
    <citation type="journal article" date="2014" name="Int. J. Syst. Evol. Microbiol.">
        <title>Complete genome sequence of Corynebacterium casei LMG S-19264T (=DSM 44701T), isolated from a smear-ripened cheese.</title>
        <authorList>
            <consortium name="US DOE Joint Genome Institute (JGI-PGF)"/>
            <person name="Walter F."/>
            <person name="Albersmeier A."/>
            <person name="Kalinowski J."/>
            <person name="Ruckert C."/>
        </authorList>
    </citation>
    <scope>NUCLEOTIDE SEQUENCE</scope>
    <source>
        <strain evidence="2">JCM 4784</strain>
    </source>
</reference>
<dbReference type="Proteomes" id="UP000608024">
    <property type="component" value="Unassembled WGS sequence"/>
</dbReference>
<accession>A0A919DK94</accession>
<feature type="region of interest" description="Disordered" evidence="1">
    <location>
        <begin position="25"/>
        <end position="66"/>
    </location>
</feature>
<sequence length="66" mass="6198">MAVQGEQGRAGAAVIAAVQAPAVGEGHADVGGSRGHRGVGGAGGHREDVAGSERHTDVGGSGVKAG</sequence>
<proteinExistence type="predicted"/>
<organism evidence="2 3">
    <name type="scientific">Streptomyces longispororuber</name>
    <dbReference type="NCBI Taxonomy" id="68230"/>
    <lineage>
        <taxon>Bacteria</taxon>
        <taxon>Bacillati</taxon>
        <taxon>Actinomycetota</taxon>
        <taxon>Actinomycetes</taxon>
        <taxon>Kitasatosporales</taxon>
        <taxon>Streptomycetaceae</taxon>
        <taxon>Streptomyces</taxon>
    </lineage>
</organism>
<comment type="caution">
    <text evidence="2">The sequence shown here is derived from an EMBL/GenBank/DDBJ whole genome shotgun (WGS) entry which is preliminary data.</text>
</comment>
<keyword evidence="3" id="KW-1185">Reference proteome</keyword>
<evidence type="ECO:0000313" key="3">
    <source>
        <dbReference type="Proteomes" id="UP000608024"/>
    </source>
</evidence>
<protein>
    <submittedName>
        <fullName evidence="2">Uncharacterized protein</fullName>
    </submittedName>
</protein>
<evidence type="ECO:0000313" key="2">
    <source>
        <dbReference type="EMBL" id="GHE53417.1"/>
    </source>
</evidence>